<dbReference type="Proteomes" id="UP000007151">
    <property type="component" value="Unassembled WGS sequence"/>
</dbReference>
<organism evidence="1 2">
    <name type="scientific">Danaus plexippus plexippus</name>
    <dbReference type="NCBI Taxonomy" id="278856"/>
    <lineage>
        <taxon>Eukaryota</taxon>
        <taxon>Metazoa</taxon>
        <taxon>Ecdysozoa</taxon>
        <taxon>Arthropoda</taxon>
        <taxon>Hexapoda</taxon>
        <taxon>Insecta</taxon>
        <taxon>Pterygota</taxon>
        <taxon>Neoptera</taxon>
        <taxon>Endopterygota</taxon>
        <taxon>Lepidoptera</taxon>
        <taxon>Glossata</taxon>
        <taxon>Ditrysia</taxon>
        <taxon>Papilionoidea</taxon>
        <taxon>Nymphalidae</taxon>
        <taxon>Danainae</taxon>
        <taxon>Danaini</taxon>
        <taxon>Danaina</taxon>
        <taxon>Danaus</taxon>
        <taxon>Danaus</taxon>
    </lineage>
</organism>
<accession>A0A212FLQ8</accession>
<dbReference type="AlphaFoldDB" id="A0A212FLQ8"/>
<sequence length="94" mass="11097">MSLLLTIAVQVNIISLQNMLDQRDCNMAWALEAYQRAGMDLMLSDVEMTSKLFDEDITFYSTFDRIKALEGFVRQCKGDRSIKRYYKKYESSFW</sequence>
<name>A0A212FLQ8_DANPL</name>
<protein>
    <submittedName>
        <fullName evidence="1">Uncharacterized protein</fullName>
    </submittedName>
</protein>
<dbReference type="KEGG" id="dpl:KGM_213308"/>
<gene>
    <name evidence="1" type="ORF">KGM_213308</name>
</gene>
<evidence type="ECO:0000313" key="2">
    <source>
        <dbReference type="Proteomes" id="UP000007151"/>
    </source>
</evidence>
<evidence type="ECO:0000313" key="1">
    <source>
        <dbReference type="EMBL" id="OWR54688.1"/>
    </source>
</evidence>
<dbReference type="EMBL" id="AGBW02007708">
    <property type="protein sequence ID" value="OWR54688.1"/>
    <property type="molecule type" value="Genomic_DNA"/>
</dbReference>
<keyword evidence="2" id="KW-1185">Reference proteome</keyword>
<proteinExistence type="predicted"/>
<dbReference type="InParanoid" id="A0A212FLQ8"/>
<comment type="caution">
    <text evidence="1">The sequence shown here is derived from an EMBL/GenBank/DDBJ whole genome shotgun (WGS) entry which is preliminary data.</text>
</comment>
<reference evidence="1 2" key="1">
    <citation type="journal article" date="2011" name="Cell">
        <title>The monarch butterfly genome yields insights into long-distance migration.</title>
        <authorList>
            <person name="Zhan S."/>
            <person name="Merlin C."/>
            <person name="Boore J.L."/>
            <person name="Reppert S.M."/>
        </authorList>
    </citation>
    <scope>NUCLEOTIDE SEQUENCE [LARGE SCALE GENOMIC DNA]</scope>
    <source>
        <strain evidence="1">F-2</strain>
    </source>
</reference>